<keyword evidence="2" id="KW-1185">Reference proteome</keyword>
<dbReference type="EMBL" id="LWGR01000016">
    <property type="protein sequence ID" value="KZM70107.1"/>
    <property type="molecule type" value="Genomic_DNA"/>
</dbReference>
<reference evidence="1 2" key="1">
    <citation type="submission" date="2016-04" db="EMBL/GenBank/DDBJ databases">
        <authorList>
            <person name="Evans L.H."/>
            <person name="Alamgir A."/>
            <person name="Owens N."/>
            <person name="Weber N.D."/>
            <person name="Virtaneva K."/>
            <person name="Barbian K."/>
            <person name="Babar A."/>
            <person name="Rosenke K."/>
        </authorList>
    </citation>
    <scope>NUCLEOTIDE SEQUENCE [LARGE SCALE GENOMIC DNA]</scope>
    <source>
        <strain evidence="1 2">IFM 0406</strain>
    </source>
</reference>
<organism evidence="1 2">
    <name type="scientific">Nocardia terpenica</name>
    <dbReference type="NCBI Taxonomy" id="455432"/>
    <lineage>
        <taxon>Bacteria</taxon>
        <taxon>Bacillati</taxon>
        <taxon>Actinomycetota</taxon>
        <taxon>Actinomycetes</taxon>
        <taxon>Mycobacteriales</taxon>
        <taxon>Nocardiaceae</taxon>
        <taxon>Nocardia</taxon>
    </lineage>
</organism>
<proteinExistence type="predicted"/>
<protein>
    <submittedName>
        <fullName evidence="1">Uncharacterized protein</fullName>
    </submittedName>
</protein>
<dbReference type="AlphaFoldDB" id="A0A164J708"/>
<evidence type="ECO:0000313" key="2">
    <source>
        <dbReference type="Proteomes" id="UP000076512"/>
    </source>
</evidence>
<dbReference type="Proteomes" id="UP000076512">
    <property type="component" value="Unassembled WGS sequence"/>
</dbReference>
<evidence type="ECO:0000313" key="1">
    <source>
        <dbReference type="EMBL" id="KZM70107.1"/>
    </source>
</evidence>
<name>A0A164J708_9NOCA</name>
<sequence>MGGGRGDHEVLHPELFDAQTGLIDAAADESKITIATMELINRPDAWTILYADSATEGIATLHLGGRPLRVQVSAVLRSDARRSPILETLLAALHNS</sequence>
<dbReference type="STRING" id="455432.AWN90_05930"/>
<gene>
    <name evidence="1" type="ORF">AWN90_05930</name>
</gene>
<accession>A0A164J708</accession>
<comment type="caution">
    <text evidence="1">The sequence shown here is derived from an EMBL/GenBank/DDBJ whole genome shotgun (WGS) entry which is preliminary data.</text>
</comment>